<dbReference type="EMBL" id="JAPWIE010000003">
    <property type="protein sequence ID" value="MCZ4550773.1"/>
    <property type="molecule type" value="Genomic_DNA"/>
</dbReference>
<feature type="region of interest" description="Disordered" evidence="1">
    <location>
        <begin position="84"/>
        <end position="112"/>
    </location>
</feature>
<accession>A0ABT4MUT4</accession>
<dbReference type="PROSITE" id="PS50271">
    <property type="entry name" value="ZF_UBP"/>
    <property type="match status" value="1"/>
</dbReference>
<gene>
    <name evidence="3" type="ORF">O4213_12335</name>
</gene>
<dbReference type="Proteomes" id="UP001067235">
    <property type="component" value="Unassembled WGS sequence"/>
</dbReference>
<organism evidence="3 4">
    <name type="scientific">Gordonia rubripertincta</name>
    <name type="common">Rhodococcus corallinus</name>
    <dbReference type="NCBI Taxonomy" id="36822"/>
    <lineage>
        <taxon>Bacteria</taxon>
        <taxon>Bacillati</taxon>
        <taxon>Actinomycetota</taxon>
        <taxon>Actinomycetes</taxon>
        <taxon>Mycobacteriales</taxon>
        <taxon>Gordoniaceae</taxon>
        <taxon>Gordonia</taxon>
    </lineage>
</organism>
<dbReference type="InterPro" id="IPR013083">
    <property type="entry name" value="Znf_RING/FYVE/PHD"/>
</dbReference>
<dbReference type="SUPFAM" id="SSF57850">
    <property type="entry name" value="RING/U-box"/>
    <property type="match status" value="1"/>
</dbReference>
<evidence type="ECO:0000313" key="4">
    <source>
        <dbReference type="Proteomes" id="UP001067235"/>
    </source>
</evidence>
<name>A0ABT4MUT4_GORRU</name>
<dbReference type="InterPro" id="IPR001607">
    <property type="entry name" value="Znf_UBP"/>
</dbReference>
<evidence type="ECO:0000313" key="3">
    <source>
        <dbReference type="EMBL" id="MCZ4550773.1"/>
    </source>
</evidence>
<dbReference type="Gene3D" id="3.30.40.10">
    <property type="entry name" value="Zinc/RING finger domain, C3HC4 (zinc finger)"/>
    <property type="match status" value="1"/>
</dbReference>
<proteinExistence type="predicted"/>
<evidence type="ECO:0000256" key="1">
    <source>
        <dbReference type="SAM" id="MobiDB-lite"/>
    </source>
</evidence>
<protein>
    <submittedName>
        <fullName evidence="3">UBP-type zinc finger domain-containing protein</fullName>
    </submittedName>
</protein>
<evidence type="ECO:0000259" key="2">
    <source>
        <dbReference type="PROSITE" id="PS50271"/>
    </source>
</evidence>
<reference evidence="3" key="1">
    <citation type="submission" date="2022-12" db="EMBL/GenBank/DDBJ databases">
        <authorList>
            <person name="Krivoruchko A.V."/>
            <person name="Elkin A."/>
        </authorList>
    </citation>
    <scope>NUCLEOTIDE SEQUENCE</scope>
    <source>
        <strain evidence="3">IEGM 1388</strain>
    </source>
</reference>
<sequence>MNDHRIDTTIAPSGSGCVDCEATGSWWLHLRRCVECGHVGCCDDSLNRHASSHATETGHTIIQSYEPGEDWFYDFANGEMFAGPTLAAPTAHPTEQGVPGPRARVPGDWSNQLQTLQLRRRSNP</sequence>
<dbReference type="RefSeq" id="WP_301571353.1">
    <property type="nucleotide sequence ID" value="NZ_JAPWIE010000003.1"/>
</dbReference>
<feature type="domain" description="UBP-type" evidence="2">
    <location>
        <begin position="1"/>
        <end position="100"/>
    </location>
</feature>
<dbReference type="Pfam" id="PF02148">
    <property type="entry name" value="zf-UBP"/>
    <property type="match status" value="1"/>
</dbReference>
<comment type="caution">
    <text evidence="3">The sequence shown here is derived from an EMBL/GenBank/DDBJ whole genome shotgun (WGS) entry which is preliminary data.</text>
</comment>
<keyword evidence="4" id="KW-1185">Reference proteome</keyword>